<sequence>MGAPAAGDDGSVPGDSGSGCGGRSADPSSGGEGHRCRSPGGGDRDGSPPIGGPVKSDVSSNRKGDLIMPKLEPIDFADARRLCFERVTPLDRVRIPLGQSAGEVLARSVELPEDVPPFDRSVIDGFAVRSVDCSQAKANEPAVLSVVDEVAAGGWPSRSLGPGQAVRTMTGAPVAPGADAVIPIEDVRFPEGSRGLVGERIEVIAPVPVGESIQRRGEDLSRGSAPVEAGRRIGPAEAAVLATAGVEEVEVCRAPRVALFSTGDELVSGPGPLTPGKIRNSNGPMLLAMTRLAGADARDLGRLPDLPDKVIEAVAGVLEWADVVVTTGAVSVGDYDVVPGAMEELGMDILFQRVRIRPGKPVTVAVKGNKMWFALPGNPASAFVTGHLFLLPSLRLMRGYTGWDLSKTEAELRGRPGGEPGPSVRFWRARAWIEDGRVVADADREQSSSALSSFVGANAVVEVPPFADPAVGDRVTVWWLNPLVP</sequence>
<dbReference type="KEGG" id="kyr:CVV65_10695"/>
<gene>
    <name evidence="12" type="ORF">CVV65_10695</name>
</gene>
<dbReference type="EC" id="2.10.1.1" evidence="4 9"/>
<dbReference type="PANTHER" id="PTHR10192:SF5">
    <property type="entry name" value="GEPHYRIN"/>
    <property type="match status" value="1"/>
</dbReference>
<evidence type="ECO:0000256" key="10">
    <source>
        <dbReference type="SAM" id="MobiDB-lite"/>
    </source>
</evidence>
<evidence type="ECO:0000256" key="3">
    <source>
        <dbReference type="ARBA" id="ARBA00010763"/>
    </source>
</evidence>
<evidence type="ECO:0000313" key="12">
    <source>
        <dbReference type="EMBL" id="ATY85331.1"/>
    </source>
</evidence>
<evidence type="ECO:0000256" key="1">
    <source>
        <dbReference type="ARBA" id="ARBA00002901"/>
    </source>
</evidence>
<dbReference type="SUPFAM" id="SSF63867">
    <property type="entry name" value="MoeA C-terminal domain-like"/>
    <property type="match status" value="1"/>
</dbReference>
<evidence type="ECO:0000256" key="6">
    <source>
        <dbReference type="ARBA" id="ARBA00022505"/>
    </source>
</evidence>
<feature type="compositionally biased region" description="Low complexity" evidence="10">
    <location>
        <begin position="1"/>
        <end position="15"/>
    </location>
</feature>
<keyword evidence="13" id="KW-1185">Reference proteome</keyword>
<comment type="similarity">
    <text evidence="3 9">Belongs to the MoeA family.</text>
</comment>
<dbReference type="InterPro" id="IPR036135">
    <property type="entry name" value="MoeA_linker/N_sf"/>
</dbReference>
<dbReference type="InterPro" id="IPR001453">
    <property type="entry name" value="MoaB/Mog_dom"/>
</dbReference>
<dbReference type="Pfam" id="PF00994">
    <property type="entry name" value="MoCF_biosynth"/>
    <property type="match status" value="1"/>
</dbReference>
<keyword evidence="9" id="KW-0460">Magnesium</keyword>
<dbReference type="SUPFAM" id="SSF63882">
    <property type="entry name" value="MoeA N-terminal region -like"/>
    <property type="match status" value="1"/>
</dbReference>
<comment type="pathway">
    <text evidence="2 9">Cofactor biosynthesis; molybdopterin biosynthesis.</text>
</comment>
<feature type="domain" description="MoaB/Mog" evidence="11">
    <location>
        <begin position="258"/>
        <end position="396"/>
    </location>
</feature>
<keyword evidence="9" id="KW-0808">Transferase</keyword>
<dbReference type="NCBIfam" id="TIGR00177">
    <property type="entry name" value="molyb_syn"/>
    <property type="match status" value="1"/>
</dbReference>
<dbReference type="Proteomes" id="UP000231932">
    <property type="component" value="Chromosome"/>
</dbReference>
<proteinExistence type="inferred from homology"/>
<dbReference type="GO" id="GO:0046872">
    <property type="term" value="F:metal ion binding"/>
    <property type="evidence" value="ECO:0007669"/>
    <property type="project" value="UniProtKB-UniRule"/>
</dbReference>
<evidence type="ECO:0000256" key="5">
    <source>
        <dbReference type="ARBA" id="ARBA00021108"/>
    </source>
</evidence>
<dbReference type="NCBIfam" id="NF045515">
    <property type="entry name" value="Glp_gephyrin"/>
    <property type="match status" value="1"/>
</dbReference>
<evidence type="ECO:0000259" key="11">
    <source>
        <dbReference type="SMART" id="SM00852"/>
    </source>
</evidence>
<dbReference type="GO" id="GO:0006777">
    <property type="term" value="P:Mo-molybdopterin cofactor biosynthetic process"/>
    <property type="evidence" value="ECO:0007669"/>
    <property type="project" value="UniProtKB-UniRule"/>
</dbReference>
<comment type="catalytic activity">
    <reaction evidence="8">
        <text>adenylyl-molybdopterin + molybdate = Mo-molybdopterin + AMP + H(+)</text>
        <dbReference type="Rhea" id="RHEA:35047"/>
        <dbReference type="ChEBI" id="CHEBI:15378"/>
        <dbReference type="ChEBI" id="CHEBI:36264"/>
        <dbReference type="ChEBI" id="CHEBI:62727"/>
        <dbReference type="ChEBI" id="CHEBI:71302"/>
        <dbReference type="ChEBI" id="CHEBI:456215"/>
        <dbReference type="EC" id="2.10.1.1"/>
    </reaction>
</comment>
<evidence type="ECO:0000256" key="8">
    <source>
        <dbReference type="ARBA" id="ARBA00047317"/>
    </source>
</evidence>
<dbReference type="GO" id="GO:0005829">
    <property type="term" value="C:cytosol"/>
    <property type="evidence" value="ECO:0007669"/>
    <property type="project" value="TreeGrafter"/>
</dbReference>
<dbReference type="InterPro" id="IPR005110">
    <property type="entry name" value="MoeA_linker/N"/>
</dbReference>
<dbReference type="SMART" id="SM00852">
    <property type="entry name" value="MoCF_biosynth"/>
    <property type="match status" value="1"/>
</dbReference>
<evidence type="ECO:0000256" key="2">
    <source>
        <dbReference type="ARBA" id="ARBA00005046"/>
    </source>
</evidence>
<dbReference type="Gene3D" id="3.40.980.10">
    <property type="entry name" value="MoaB/Mog-like domain"/>
    <property type="match status" value="1"/>
</dbReference>
<dbReference type="Gene3D" id="3.90.105.10">
    <property type="entry name" value="Molybdopterin biosynthesis moea protein, domain 2"/>
    <property type="match status" value="1"/>
</dbReference>
<dbReference type="InterPro" id="IPR038987">
    <property type="entry name" value="MoeA-like"/>
</dbReference>
<dbReference type="Pfam" id="PF03453">
    <property type="entry name" value="MoeA_N"/>
    <property type="match status" value="1"/>
</dbReference>
<comment type="cofactor">
    <cofactor evidence="9">
        <name>Mg(2+)</name>
        <dbReference type="ChEBI" id="CHEBI:18420"/>
    </cofactor>
</comment>
<protein>
    <recommendedName>
        <fullName evidence="5 9">Molybdopterin molybdenumtransferase</fullName>
        <ecNumber evidence="4 9">2.10.1.1</ecNumber>
    </recommendedName>
</protein>
<organism evidence="12 13">
    <name type="scientific">Kyrpidia spormannii</name>
    <dbReference type="NCBI Taxonomy" id="2055160"/>
    <lineage>
        <taxon>Bacteria</taxon>
        <taxon>Bacillati</taxon>
        <taxon>Bacillota</taxon>
        <taxon>Bacilli</taxon>
        <taxon>Bacillales</taxon>
        <taxon>Alicyclobacillaceae</taxon>
        <taxon>Kyrpidia</taxon>
    </lineage>
</organism>
<dbReference type="Gene3D" id="2.40.340.10">
    <property type="entry name" value="MoeA, C-terminal, domain IV"/>
    <property type="match status" value="1"/>
</dbReference>
<dbReference type="InterPro" id="IPR036425">
    <property type="entry name" value="MoaB/Mog-like_dom_sf"/>
</dbReference>
<accession>A0A2K8N7L2</accession>
<dbReference type="PANTHER" id="PTHR10192">
    <property type="entry name" value="MOLYBDOPTERIN BIOSYNTHESIS PROTEIN"/>
    <property type="match status" value="1"/>
</dbReference>
<dbReference type="GO" id="GO:0061599">
    <property type="term" value="F:molybdopterin molybdotransferase activity"/>
    <property type="evidence" value="ECO:0007669"/>
    <property type="project" value="UniProtKB-UniRule"/>
</dbReference>
<dbReference type="OrthoDB" id="9804758at2"/>
<dbReference type="UniPathway" id="UPA00344"/>
<comment type="function">
    <text evidence="1 9">Catalyzes the insertion of molybdate into adenylated molybdopterin with the concomitant release of AMP.</text>
</comment>
<dbReference type="InterPro" id="IPR036688">
    <property type="entry name" value="MoeA_C_domain_IV_sf"/>
</dbReference>
<dbReference type="CDD" id="cd00887">
    <property type="entry name" value="MoeA"/>
    <property type="match status" value="1"/>
</dbReference>
<dbReference type="Pfam" id="PF03454">
    <property type="entry name" value="MoeA_C"/>
    <property type="match status" value="1"/>
</dbReference>
<evidence type="ECO:0000256" key="4">
    <source>
        <dbReference type="ARBA" id="ARBA00013269"/>
    </source>
</evidence>
<keyword evidence="6 9" id="KW-0500">Molybdenum</keyword>
<evidence type="ECO:0000313" key="13">
    <source>
        <dbReference type="Proteomes" id="UP000231932"/>
    </source>
</evidence>
<dbReference type="EMBL" id="CP024955">
    <property type="protein sequence ID" value="ATY85331.1"/>
    <property type="molecule type" value="Genomic_DNA"/>
</dbReference>
<keyword evidence="7 9" id="KW-0501">Molybdenum cofactor biosynthesis</keyword>
<dbReference type="InterPro" id="IPR005111">
    <property type="entry name" value="MoeA_C_domain_IV"/>
</dbReference>
<evidence type="ECO:0000256" key="9">
    <source>
        <dbReference type="RuleBase" id="RU365090"/>
    </source>
</evidence>
<feature type="region of interest" description="Disordered" evidence="10">
    <location>
        <begin position="1"/>
        <end position="64"/>
    </location>
</feature>
<dbReference type="Gene3D" id="2.170.190.11">
    <property type="entry name" value="Molybdopterin biosynthesis moea protein, domain 3"/>
    <property type="match status" value="1"/>
</dbReference>
<dbReference type="AlphaFoldDB" id="A0A2K8N7L2"/>
<dbReference type="SUPFAM" id="SSF53218">
    <property type="entry name" value="Molybdenum cofactor biosynthesis proteins"/>
    <property type="match status" value="1"/>
</dbReference>
<name>A0A2K8N7L2_9BACL</name>
<reference evidence="13" key="1">
    <citation type="submission" date="2017-11" db="EMBL/GenBank/DDBJ databases">
        <title>Complete Genome Sequence of Kyrpidia sp. Strain EA-1, a thermophilic, hydrogen-oxidizing Bacterium, isolated from the Azores.</title>
        <authorList>
            <person name="Reiner J.E."/>
            <person name="Lapp C.J."/>
            <person name="Bunk B."/>
            <person name="Gescher J."/>
        </authorList>
    </citation>
    <scope>NUCLEOTIDE SEQUENCE [LARGE SCALE GENOMIC DNA]</scope>
    <source>
        <strain evidence="13">EA-1</strain>
    </source>
</reference>
<evidence type="ECO:0000256" key="7">
    <source>
        <dbReference type="ARBA" id="ARBA00023150"/>
    </source>
</evidence>
<keyword evidence="9" id="KW-0479">Metal-binding</keyword>